<name>A0A7C8MCP1_9PLEO</name>
<dbReference type="EMBL" id="JAADJZ010000005">
    <property type="protein sequence ID" value="KAF2875238.1"/>
    <property type="molecule type" value="Genomic_DNA"/>
</dbReference>
<dbReference type="Proteomes" id="UP000481861">
    <property type="component" value="Unassembled WGS sequence"/>
</dbReference>
<evidence type="ECO:0000313" key="1">
    <source>
        <dbReference type="EMBL" id="KAF2875238.1"/>
    </source>
</evidence>
<proteinExistence type="predicted"/>
<comment type="caution">
    <text evidence="1">The sequence shown here is derived from an EMBL/GenBank/DDBJ whole genome shotgun (WGS) entry which is preliminary data.</text>
</comment>
<sequence>MCVGMYSTASILFDVLTARWYTMSTREEFSHEAALATSDSATTKSLPLTGIRVVRDGNWPEAWAASHKNIEERSLAEACAAMPRMWVVVSESGTVEPATTGVLMDVPASMTETAMMGAATTIVARTGASSSSPSQVHQHRTQAAVKWAGVQAEVAQ</sequence>
<reference evidence="1 2" key="1">
    <citation type="submission" date="2020-01" db="EMBL/GenBank/DDBJ databases">
        <authorList>
            <consortium name="DOE Joint Genome Institute"/>
            <person name="Haridas S."/>
            <person name="Albert R."/>
            <person name="Binder M."/>
            <person name="Bloem J."/>
            <person name="Labutti K."/>
            <person name="Salamov A."/>
            <person name="Andreopoulos B."/>
            <person name="Baker S.E."/>
            <person name="Barry K."/>
            <person name="Bills G."/>
            <person name="Bluhm B.H."/>
            <person name="Cannon C."/>
            <person name="Castanera R."/>
            <person name="Culley D.E."/>
            <person name="Daum C."/>
            <person name="Ezra D."/>
            <person name="Gonzalez J.B."/>
            <person name="Henrissat B."/>
            <person name="Kuo A."/>
            <person name="Liang C."/>
            <person name="Lipzen A."/>
            <person name="Lutzoni F."/>
            <person name="Magnuson J."/>
            <person name="Mondo S."/>
            <person name="Nolan M."/>
            <person name="Ohm R."/>
            <person name="Pangilinan J."/>
            <person name="Park H.-J.H."/>
            <person name="Ramirez L."/>
            <person name="Alfaro M."/>
            <person name="Sun H."/>
            <person name="Tritt A."/>
            <person name="Yoshinaga Y."/>
            <person name="Zwiers L.-H.L."/>
            <person name="Turgeon B.G."/>
            <person name="Goodwin S.B."/>
            <person name="Spatafora J.W."/>
            <person name="Crous P.W."/>
            <person name="Grigoriev I.V."/>
        </authorList>
    </citation>
    <scope>NUCLEOTIDE SEQUENCE [LARGE SCALE GENOMIC DNA]</scope>
    <source>
        <strain evidence="1 2">CBS 611.86</strain>
    </source>
</reference>
<evidence type="ECO:0000313" key="2">
    <source>
        <dbReference type="Proteomes" id="UP000481861"/>
    </source>
</evidence>
<keyword evidence="2" id="KW-1185">Reference proteome</keyword>
<accession>A0A7C8MCP1</accession>
<gene>
    <name evidence="1" type="ORF">BDV95DRAFT_591954</name>
</gene>
<protein>
    <submittedName>
        <fullName evidence="1">Uncharacterized protein</fullName>
    </submittedName>
</protein>
<dbReference type="AlphaFoldDB" id="A0A7C8MCP1"/>
<organism evidence="1 2">
    <name type="scientific">Massariosphaeria phaeospora</name>
    <dbReference type="NCBI Taxonomy" id="100035"/>
    <lineage>
        <taxon>Eukaryota</taxon>
        <taxon>Fungi</taxon>
        <taxon>Dikarya</taxon>
        <taxon>Ascomycota</taxon>
        <taxon>Pezizomycotina</taxon>
        <taxon>Dothideomycetes</taxon>
        <taxon>Pleosporomycetidae</taxon>
        <taxon>Pleosporales</taxon>
        <taxon>Pleosporales incertae sedis</taxon>
        <taxon>Massariosphaeria</taxon>
    </lineage>
</organism>